<feature type="compositionally biased region" description="Low complexity" evidence="9">
    <location>
        <begin position="413"/>
        <end position="432"/>
    </location>
</feature>
<feature type="compositionally biased region" description="Low complexity" evidence="9">
    <location>
        <begin position="480"/>
        <end position="497"/>
    </location>
</feature>
<gene>
    <name evidence="12" type="ORF">LSH36_571g00049</name>
</gene>
<feature type="transmembrane region" description="Helical" evidence="10">
    <location>
        <begin position="199"/>
        <end position="224"/>
    </location>
</feature>
<evidence type="ECO:0000259" key="11">
    <source>
        <dbReference type="PROSITE" id="PS50262"/>
    </source>
</evidence>
<protein>
    <recommendedName>
        <fullName evidence="11">G-protein coupled receptors family 1 profile domain-containing protein</fullName>
    </recommendedName>
</protein>
<evidence type="ECO:0000256" key="10">
    <source>
        <dbReference type="SAM" id="Phobius"/>
    </source>
</evidence>
<comment type="subcellular location">
    <subcellularLocation>
        <location evidence="1">Cell membrane</location>
        <topology evidence="1">Multi-pass membrane protein</topology>
    </subcellularLocation>
</comment>
<feature type="transmembrane region" description="Helical" evidence="10">
    <location>
        <begin position="557"/>
        <end position="580"/>
    </location>
</feature>
<feature type="region of interest" description="Disordered" evidence="9">
    <location>
        <begin position="371"/>
        <end position="432"/>
    </location>
</feature>
<evidence type="ECO:0000256" key="9">
    <source>
        <dbReference type="SAM" id="MobiDB-lite"/>
    </source>
</evidence>
<sequence>MPAMKSPDSKLLSIIEIPPDVAICGLIFGAICIGSSLFGNSLIIATVIRERSLRHRQNVLVISMAAAEIVLIVVHDLFVIGVYGKRKWTFGAPMISATLVINICRNAIAVGHIVAITVYRSAKIVHQRAYRLMSSATFIGAVLVVLYLFPLGTTLLLIRNVSTETYLYNTKGMWPVKESVLYHEMSGRNRTQSSGQNSLFVVFSYLLANVAILAFCYVDIYIFVKRSRRTIGQWAGSRTGPSSGERGLHAPTATALATTALATTALATTSLATTPLATTSLATTSLATTSLATTMMVPGGANSSVMRLYVEEYRGANDTAPSSGTCGVGGNCYKDIEPRRTIAQQTTTTAHHTLAAAGSITAVAEAATAARQTVPSTATHSLVSRQQTTRDGLDTHSQSQSSLRACSTPESPPTTTVTTTQLDTTTTTTTNHPLTAVQRGTTSAKSHSRKYPVCNTQSETQTAICASTTTLTMATETTTTTTTATSVTPATVTTTTTQPIRPRPPEPVSELAQRSRSVNREITFIRTMFIIFVTFTISYFGLPILKQIDGHMTLSHWLYLPFVIINWFSSSTNWIVYGLTQPAFRAGFRKLLGCSSSRKHHR</sequence>
<evidence type="ECO:0000313" key="13">
    <source>
        <dbReference type="Proteomes" id="UP001208570"/>
    </source>
</evidence>
<keyword evidence="5" id="KW-0297">G-protein coupled receptor</keyword>
<reference evidence="12" key="1">
    <citation type="journal article" date="2023" name="Mol. Biol. Evol.">
        <title>Third-Generation Sequencing Reveals the Adaptive Role of the Epigenome in Three Deep-Sea Polychaetes.</title>
        <authorList>
            <person name="Perez M."/>
            <person name="Aroh O."/>
            <person name="Sun Y."/>
            <person name="Lan Y."/>
            <person name="Juniper S.K."/>
            <person name="Young C.R."/>
            <person name="Angers B."/>
            <person name="Qian P.Y."/>
        </authorList>
    </citation>
    <scope>NUCLEOTIDE SEQUENCE</scope>
    <source>
        <strain evidence="12">P08H-3</strain>
    </source>
</reference>
<feature type="transmembrane region" description="Helical" evidence="10">
    <location>
        <begin position="524"/>
        <end position="545"/>
    </location>
</feature>
<organism evidence="12 13">
    <name type="scientific">Paralvinella palmiformis</name>
    <dbReference type="NCBI Taxonomy" id="53620"/>
    <lineage>
        <taxon>Eukaryota</taxon>
        <taxon>Metazoa</taxon>
        <taxon>Spiralia</taxon>
        <taxon>Lophotrochozoa</taxon>
        <taxon>Annelida</taxon>
        <taxon>Polychaeta</taxon>
        <taxon>Sedentaria</taxon>
        <taxon>Canalipalpata</taxon>
        <taxon>Terebellida</taxon>
        <taxon>Terebelliformia</taxon>
        <taxon>Alvinellidae</taxon>
        <taxon>Paralvinella</taxon>
    </lineage>
</organism>
<dbReference type="Pfam" id="PF00001">
    <property type="entry name" value="7tm_1"/>
    <property type="match status" value="1"/>
</dbReference>
<evidence type="ECO:0000256" key="2">
    <source>
        <dbReference type="ARBA" id="ARBA00022475"/>
    </source>
</evidence>
<feature type="transmembrane region" description="Helical" evidence="10">
    <location>
        <begin position="95"/>
        <end position="118"/>
    </location>
</feature>
<dbReference type="PROSITE" id="PS50262">
    <property type="entry name" value="G_PROTEIN_RECEP_F1_2"/>
    <property type="match status" value="1"/>
</dbReference>
<dbReference type="PANTHER" id="PTHR24228:SF74">
    <property type="entry name" value="G-PROTEIN COUPLED RECEPTORS FAMILY 1 PROFILE DOMAIN-CONTAINING PROTEIN"/>
    <property type="match status" value="1"/>
</dbReference>
<evidence type="ECO:0000256" key="1">
    <source>
        <dbReference type="ARBA" id="ARBA00004651"/>
    </source>
</evidence>
<keyword evidence="7" id="KW-0675">Receptor</keyword>
<evidence type="ECO:0000256" key="5">
    <source>
        <dbReference type="ARBA" id="ARBA00023040"/>
    </source>
</evidence>
<dbReference type="CDD" id="cd00637">
    <property type="entry name" value="7tm_classA_rhodopsin-like"/>
    <property type="match status" value="1"/>
</dbReference>
<feature type="transmembrane region" description="Helical" evidence="10">
    <location>
        <begin position="20"/>
        <end position="47"/>
    </location>
</feature>
<dbReference type="GO" id="GO:0004930">
    <property type="term" value="F:G protein-coupled receptor activity"/>
    <property type="evidence" value="ECO:0007669"/>
    <property type="project" value="UniProtKB-KW"/>
</dbReference>
<dbReference type="Proteomes" id="UP001208570">
    <property type="component" value="Unassembled WGS sequence"/>
</dbReference>
<feature type="transmembrane region" description="Helical" evidence="10">
    <location>
        <begin position="59"/>
        <end position="83"/>
    </location>
</feature>
<dbReference type="InterPro" id="IPR000276">
    <property type="entry name" value="GPCR_Rhodpsn"/>
</dbReference>
<accession>A0AAD9MXY3</accession>
<keyword evidence="6 10" id="KW-0472">Membrane</keyword>
<feature type="region of interest" description="Disordered" evidence="9">
    <location>
        <begin position="480"/>
        <end position="510"/>
    </location>
</feature>
<dbReference type="GO" id="GO:0005886">
    <property type="term" value="C:plasma membrane"/>
    <property type="evidence" value="ECO:0007669"/>
    <property type="project" value="UniProtKB-SubCell"/>
</dbReference>
<evidence type="ECO:0000256" key="6">
    <source>
        <dbReference type="ARBA" id="ARBA00023136"/>
    </source>
</evidence>
<evidence type="ECO:0000256" key="7">
    <source>
        <dbReference type="ARBA" id="ARBA00023170"/>
    </source>
</evidence>
<feature type="transmembrane region" description="Helical" evidence="10">
    <location>
        <begin position="130"/>
        <end position="149"/>
    </location>
</feature>
<evidence type="ECO:0000256" key="4">
    <source>
        <dbReference type="ARBA" id="ARBA00022989"/>
    </source>
</evidence>
<keyword evidence="3 10" id="KW-0812">Transmembrane</keyword>
<dbReference type="AlphaFoldDB" id="A0AAD9MXY3"/>
<dbReference type="EMBL" id="JAODUP010000571">
    <property type="protein sequence ID" value="KAK2147069.1"/>
    <property type="molecule type" value="Genomic_DNA"/>
</dbReference>
<feature type="domain" description="G-protein coupled receptors family 1 profile" evidence="11">
    <location>
        <begin position="39"/>
        <end position="577"/>
    </location>
</feature>
<keyword evidence="2" id="KW-1003">Cell membrane</keyword>
<dbReference type="Gene3D" id="1.20.1070.10">
    <property type="entry name" value="Rhodopsin 7-helix transmembrane proteins"/>
    <property type="match status" value="2"/>
</dbReference>
<dbReference type="PANTHER" id="PTHR24228">
    <property type="entry name" value="B2 BRADYKININ RECEPTOR/ANGIOTENSIN II RECEPTOR"/>
    <property type="match status" value="1"/>
</dbReference>
<keyword evidence="13" id="KW-1185">Reference proteome</keyword>
<keyword evidence="8" id="KW-0807">Transducer</keyword>
<evidence type="ECO:0000256" key="3">
    <source>
        <dbReference type="ARBA" id="ARBA00022692"/>
    </source>
</evidence>
<comment type="caution">
    <text evidence="12">The sequence shown here is derived from an EMBL/GenBank/DDBJ whole genome shotgun (WGS) entry which is preliminary data.</text>
</comment>
<dbReference type="SUPFAM" id="SSF81321">
    <property type="entry name" value="Family A G protein-coupled receptor-like"/>
    <property type="match status" value="1"/>
</dbReference>
<name>A0AAD9MXY3_9ANNE</name>
<dbReference type="InterPro" id="IPR017452">
    <property type="entry name" value="GPCR_Rhodpsn_7TM"/>
</dbReference>
<proteinExistence type="predicted"/>
<evidence type="ECO:0000256" key="8">
    <source>
        <dbReference type="ARBA" id="ARBA00023224"/>
    </source>
</evidence>
<feature type="compositionally biased region" description="Polar residues" evidence="9">
    <location>
        <begin position="374"/>
        <end position="405"/>
    </location>
</feature>
<evidence type="ECO:0000313" key="12">
    <source>
        <dbReference type="EMBL" id="KAK2147069.1"/>
    </source>
</evidence>
<keyword evidence="4 10" id="KW-1133">Transmembrane helix</keyword>